<protein>
    <submittedName>
        <fullName evidence="4">Alpha-amlyase</fullName>
    </submittedName>
</protein>
<dbReference type="AlphaFoldDB" id="A0A0F8BMN8"/>
<dbReference type="PANTHER" id="PTHR36306:SF1">
    <property type="entry name" value="ALPHA-AMYLASE-RELATED"/>
    <property type="match status" value="1"/>
</dbReference>
<dbReference type="PANTHER" id="PTHR36306">
    <property type="entry name" value="ALPHA-AMYLASE-RELATED-RELATED"/>
    <property type="match status" value="1"/>
</dbReference>
<dbReference type="PATRIC" id="fig|2209.56.peg.3028"/>
<dbReference type="Pfam" id="PF03065">
    <property type="entry name" value="Glyco_hydro_57"/>
    <property type="match status" value="1"/>
</dbReference>
<dbReference type="GO" id="GO:0016829">
    <property type="term" value="F:lyase activity"/>
    <property type="evidence" value="ECO:0007669"/>
    <property type="project" value="UniProtKB-KW"/>
</dbReference>
<dbReference type="RefSeq" id="WP_048048308.1">
    <property type="nucleotide sequence ID" value="NZ_JJOS01000045.1"/>
</dbReference>
<evidence type="ECO:0000259" key="3">
    <source>
        <dbReference type="Pfam" id="PF03065"/>
    </source>
</evidence>
<gene>
    <name evidence="4" type="ORF">DU47_09125</name>
    <name evidence="5" type="ORF">DU80_14000</name>
</gene>
<comment type="similarity">
    <text evidence="1">Belongs to the glycosyl hydrolase 57 family.</text>
</comment>
<dbReference type="Proteomes" id="UP000034152">
    <property type="component" value="Unassembled WGS sequence"/>
</dbReference>
<keyword evidence="2" id="KW-0119">Carbohydrate metabolism</keyword>
<sequence>MKAVCMCVGVHLPYSPKWYWPVEGFTGVPEMDRYFDRNQIFSRLLKAGREFLRLNDLFIESIERGGSYAFDLSGPFLEQCRWDPEMLESFRELAESRRVEFTGSCNYHSLSALYPDLSWFREEVTIHREMMKELLGVSPETFVNTELLYTQRAGDILGEMGFKCLIAEGSRNILDGYDPVRVFESQLPILLRHINLSEDLELRFSEKSWEGYPLIPDKFADWIAGIEGDVLTLYLNNTSLCLHHRNKSMIADFIRAFPEALKSRGIEMITPSEAVSRFSPLRLPTLGTEQTIRYGMHNAVGNHAQQLYLRELVRVGEELSEIKGKKNYGRLKQIFGYLQQSEILFSMGPGNSREGHERAVNYYSILSDLRRAVLEESA</sequence>
<dbReference type="GO" id="GO:0005975">
    <property type="term" value="P:carbohydrate metabolic process"/>
    <property type="evidence" value="ECO:0007669"/>
    <property type="project" value="InterPro"/>
</dbReference>
<comment type="caution">
    <text evidence="4">The sequence shown here is derived from an EMBL/GenBank/DDBJ whole genome shotgun (WGS) entry which is preliminary data.</text>
</comment>
<evidence type="ECO:0000313" key="5">
    <source>
        <dbReference type="EMBL" id="KKH81923.1"/>
    </source>
</evidence>
<keyword evidence="4" id="KW-0456">Lyase</keyword>
<dbReference type="InterPro" id="IPR011330">
    <property type="entry name" value="Glyco_hydro/deAcase_b/a-brl"/>
</dbReference>
<accession>A0A0F8BMN8</accession>
<proteinExistence type="inferred from homology"/>
<dbReference type="CDD" id="cd10795">
    <property type="entry name" value="GH57N_MJA1_like"/>
    <property type="match status" value="1"/>
</dbReference>
<dbReference type="Proteomes" id="UP000034578">
    <property type="component" value="Unassembled WGS sequence"/>
</dbReference>
<evidence type="ECO:0000313" key="4">
    <source>
        <dbReference type="EMBL" id="KKG03706.1"/>
    </source>
</evidence>
<evidence type="ECO:0000313" key="6">
    <source>
        <dbReference type="Proteomes" id="UP000034152"/>
    </source>
</evidence>
<dbReference type="EMBL" id="JJQU01000201">
    <property type="protein sequence ID" value="KKH81923.1"/>
    <property type="molecule type" value="Genomic_DNA"/>
</dbReference>
<evidence type="ECO:0000256" key="2">
    <source>
        <dbReference type="ARBA" id="ARBA00023277"/>
    </source>
</evidence>
<dbReference type="EMBL" id="JJOS01000045">
    <property type="protein sequence ID" value="KKG03706.1"/>
    <property type="molecule type" value="Genomic_DNA"/>
</dbReference>
<feature type="domain" description="Glycoside hydrolase family 57 N-terminal" evidence="3">
    <location>
        <begin position="23"/>
        <end position="282"/>
    </location>
</feature>
<name>A0A0F8BMN8_METMZ</name>
<reference evidence="6 7" key="1">
    <citation type="journal article" date="2015" name="ISME J.">
        <title>Genomic and phenotypic differentiation among Methanosarcina mazei populations from Columbia River sediment.</title>
        <authorList>
            <person name="Youngblut N.D."/>
            <person name="Wirth J.S."/>
            <person name="Henriksen J.R."/>
            <person name="Smith M."/>
            <person name="Simon H."/>
            <person name="Metcalf W.W."/>
            <person name="Whitaker R.J."/>
        </authorList>
    </citation>
    <scope>NUCLEOTIDE SEQUENCE [LARGE SCALE GENOMIC DNA]</scope>
    <source>
        <strain evidence="5 6">1.H.M.2.1</strain>
        <strain evidence="4 7">2.F.A.2.4</strain>
    </source>
</reference>
<evidence type="ECO:0000313" key="7">
    <source>
        <dbReference type="Proteomes" id="UP000034578"/>
    </source>
</evidence>
<organism evidence="4 7">
    <name type="scientific">Methanosarcina mazei</name>
    <name type="common">Methanosarcina frisia</name>
    <dbReference type="NCBI Taxonomy" id="2209"/>
    <lineage>
        <taxon>Archaea</taxon>
        <taxon>Methanobacteriati</taxon>
        <taxon>Methanobacteriota</taxon>
        <taxon>Stenosarchaea group</taxon>
        <taxon>Methanomicrobia</taxon>
        <taxon>Methanosarcinales</taxon>
        <taxon>Methanosarcinaceae</taxon>
        <taxon>Methanosarcina</taxon>
    </lineage>
</organism>
<dbReference type="SUPFAM" id="SSF88713">
    <property type="entry name" value="Glycoside hydrolase/deacetylase"/>
    <property type="match status" value="1"/>
</dbReference>
<dbReference type="InterPro" id="IPR052046">
    <property type="entry name" value="GH57_Enzymes"/>
</dbReference>
<keyword evidence="7" id="KW-1185">Reference proteome</keyword>
<evidence type="ECO:0000256" key="1">
    <source>
        <dbReference type="ARBA" id="ARBA00006821"/>
    </source>
</evidence>
<dbReference type="Gene3D" id="3.20.110.20">
    <property type="match status" value="1"/>
</dbReference>
<dbReference type="InterPro" id="IPR004300">
    <property type="entry name" value="Glyco_hydro_57_N"/>
</dbReference>